<dbReference type="EMBL" id="SISK01000004">
    <property type="protein sequence ID" value="TBN41178.1"/>
    <property type="molecule type" value="Genomic_DNA"/>
</dbReference>
<dbReference type="AlphaFoldDB" id="A0A4Q9G1F1"/>
<dbReference type="Proteomes" id="UP000293520">
    <property type="component" value="Unassembled WGS sequence"/>
</dbReference>
<gene>
    <name evidence="12" type="ORF">EYE42_07325</name>
</gene>
<dbReference type="Gene3D" id="1.20.1510.10">
    <property type="entry name" value="Cation efflux protein transmembrane domain"/>
    <property type="match status" value="1"/>
</dbReference>
<evidence type="ECO:0000313" key="12">
    <source>
        <dbReference type="EMBL" id="TBN41178.1"/>
    </source>
</evidence>
<dbReference type="InterPro" id="IPR027469">
    <property type="entry name" value="Cation_efflux_TMD_sf"/>
</dbReference>
<feature type="transmembrane region" description="Helical" evidence="9">
    <location>
        <begin position="177"/>
        <end position="202"/>
    </location>
</feature>
<dbReference type="Pfam" id="PF16916">
    <property type="entry name" value="ZT_dimer"/>
    <property type="match status" value="1"/>
</dbReference>
<accession>A0A4Q9G1F1</accession>
<dbReference type="InterPro" id="IPR036837">
    <property type="entry name" value="Cation_efflux_CTD_sf"/>
</dbReference>
<dbReference type="OrthoDB" id="9806522at2"/>
<evidence type="ECO:0000256" key="2">
    <source>
        <dbReference type="ARBA" id="ARBA00008114"/>
    </source>
</evidence>
<evidence type="ECO:0000313" key="13">
    <source>
        <dbReference type="Proteomes" id="UP000293520"/>
    </source>
</evidence>
<keyword evidence="4" id="KW-1003">Cell membrane</keyword>
<name>A0A4Q9G1F1_9RHOB</name>
<keyword evidence="5 9" id="KW-0812">Transmembrane</keyword>
<evidence type="ECO:0000256" key="6">
    <source>
        <dbReference type="ARBA" id="ARBA00022989"/>
    </source>
</evidence>
<evidence type="ECO:0000259" key="10">
    <source>
        <dbReference type="Pfam" id="PF01545"/>
    </source>
</evidence>
<dbReference type="GO" id="GO:0005886">
    <property type="term" value="C:plasma membrane"/>
    <property type="evidence" value="ECO:0007669"/>
    <property type="project" value="UniProtKB-SubCell"/>
</dbReference>
<keyword evidence="13" id="KW-1185">Reference proteome</keyword>
<keyword evidence="6 9" id="KW-1133">Transmembrane helix</keyword>
<dbReference type="FunFam" id="3.30.70.1350:FF:000002">
    <property type="entry name" value="Ferrous-iron efflux pump FieF"/>
    <property type="match status" value="1"/>
</dbReference>
<keyword evidence="7 9" id="KW-0472">Membrane</keyword>
<keyword evidence="3" id="KW-0813">Transport</keyword>
<dbReference type="GO" id="GO:0015086">
    <property type="term" value="F:cadmium ion transmembrane transporter activity"/>
    <property type="evidence" value="ECO:0007669"/>
    <property type="project" value="TreeGrafter"/>
</dbReference>
<evidence type="ECO:0000256" key="9">
    <source>
        <dbReference type="SAM" id="Phobius"/>
    </source>
</evidence>
<organism evidence="12 13">
    <name type="scientific">Paracoccus subflavus</name>
    <dbReference type="NCBI Taxonomy" id="2528244"/>
    <lineage>
        <taxon>Bacteria</taxon>
        <taxon>Pseudomonadati</taxon>
        <taxon>Pseudomonadota</taxon>
        <taxon>Alphaproteobacteria</taxon>
        <taxon>Rhodobacterales</taxon>
        <taxon>Paracoccaceae</taxon>
        <taxon>Paracoccus</taxon>
    </lineage>
</organism>
<evidence type="ECO:0000256" key="1">
    <source>
        <dbReference type="ARBA" id="ARBA00004651"/>
    </source>
</evidence>
<dbReference type="GO" id="GO:0015093">
    <property type="term" value="F:ferrous iron transmembrane transporter activity"/>
    <property type="evidence" value="ECO:0007669"/>
    <property type="project" value="TreeGrafter"/>
</dbReference>
<comment type="subcellular location">
    <subcellularLocation>
        <location evidence="1">Cell membrane</location>
        <topology evidence="1">Multi-pass membrane protein</topology>
    </subcellularLocation>
</comment>
<feature type="domain" description="Cation efflux protein transmembrane" evidence="10">
    <location>
        <begin position="11"/>
        <end position="202"/>
    </location>
</feature>
<dbReference type="NCBIfam" id="TIGR01297">
    <property type="entry name" value="CDF"/>
    <property type="match status" value="1"/>
</dbReference>
<dbReference type="Gene3D" id="3.30.70.1350">
    <property type="entry name" value="Cation efflux protein, cytoplasmic domain"/>
    <property type="match status" value="1"/>
</dbReference>
<evidence type="ECO:0000256" key="3">
    <source>
        <dbReference type="ARBA" id="ARBA00022448"/>
    </source>
</evidence>
<proteinExistence type="inferred from homology"/>
<dbReference type="InterPro" id="IPR027470">
    <property type="entry name" value="Cation_efflux_CTD"/>
</dbReference>
<sequence length="295" mass="31325">MNRTLWIATGSIAVGVVVLGLKTLAWWMTGSVALLSDALESTVNVVTALAALFAIRIAQRPADSTHPYGHHKAEFLSAVLEGVMIIVAALLILDEAWQGIRNPRPLVAPWEGLLVNALAGTINAVWCAILLRQGRRLQSPALVADGHHLLSDVVSSAGVLVGVSLAIATGYPILDPILAALVAVNILWSGWMVMSASLGGLMDKAVPDDLLRDIHETISSNAGGAIEAHDLRTRSAGSMTFVDFHLVMDGNTSVAQAHAICDRIEAALRDRLDNAQITIHVEPEHKAKHSGVLVI</sequence>
<evidence type="ECO:0000259" key="11">
    <source>
        <dbReference type="Pfam" id="PF16916"/>
    </source>
</evidence>
<feature type="transmembrane region" description="Helical" evidence="9">
    <location>
        <begin position="75"/>
        <end position="93"/>
    </location>
</feature>
<evidence type="ECO:0000256" key="7">
    <source>
        <dbReference type="ARBA" id="ARBA00023136"/>
    </source>
</evidence>
<dbReference type="InterPro" id="IPR050291">
    <property type="entry name" value="CDF_Transporter"/>
</dbReference>
<feature type="transmembrane region" description="Helical" evidence="9">
    <location>
        <begin position="5"/>
        <end position="28"/>
    </location>
</feature>
<protein>
    <recommendedName>
        <fullName evidence="8">Protein p34</fullName>
    </recommendedName>
</protein>
<feature type="transmembrane region" description="Helical" evidence="9">
    <location>
        <begin position="152"/>
        <end position="171"/>
    </location>
</feature>
<reference evidence="12 13" key="1">
    <citation type="submission" date="2019-02" db="EMBL/GenBank/DDBJ databases">
        <title>Paracoccus subflavus sp. nov., isolated from marine sediment of the Pacific Ocean.</title>
        <authorList>
            <person name="Zhang G."/>
        </authorList>
    </citation>
    <scope>NUCLEOTIDE SEQUENCE [LARGE SCALE GENOMIC DNA]</scope>
    <source>
        <strain evidence="12 13">GY0581</strain>
    </source>
</reference>
<feature type="transmembrane region" description="Helical" evidence="9">
    <location>
        <begin position="113"/>
        <end position="131"/>
    </location>
</feature>
<dbReference type="GO" id="GO:0006882">
    <property type="term" value="P:intracellular zinc ion homeostasis"/>
    <property type="evidence" value="ECO:0007669"/>
    <property type="project" value="TreeGrafter"/>
</dbReference>
<dbReference type="Pfam" id="PF01545">
    <property type="entry name" value="Cation_efflux"/>
    <property type="match status" value="1"/>
</dbReference>
<dbReference type="PANTHER" id="PTHR43840:SF15">
    <property type="entry name" value="MITOCHONDRIAL METAL TRANSPORTER 1-RELATED"/>
    <property type="match status" value="1"/>
</dbReference>
<comment type="similarity">
    <text evidence="2">Belongs to the cation diffusion facilitator (CDF) transporter (TC 2.A.4) family.</text>
</comment>
<dbReference type="RefSeq" id="WP_130990658.1">
    <property type="nucleotide sequence ID" value="NZ_SISK01000004.1"/>
</dbReference>
<evidence type="ECO:0000256" key="8">
    <source>
        <dbReference type="ARBA" id="ARBA00068882"/>
    </source>
</evidence>
<dbReference type="SUPFAM" id="SSF160240">
    <property type="entry name" value="Cation efflux protein cytoplasmic domain-like"/>
    <property type="match status" value="1"/>
</dbReference>
<evidence type="ECO:0000256" key="5">
    <source>
        <dbReference type="ARBA" id="ARBA00022692"/>
    </source>
</evidence>
<feature type="transmembrane region" description="Helical" evidence="9">
    <location>
        <begin position="34"/>
        <end position="55"/>
    </location>
</feature>
<dbReference type="PANTHER" id="PTHR43840">
    <property type="entry name" value="MITOCHONDRIAL METAL TRANSPORTER 1-RELATED"/>
    <property type="match status" value="1"/>
</dbReference>
<dbReference type="InterPro" id="IPR058533">
    <property type="entry name" value="Cation_efflux_TM"/>
</dbReference>
<dbReference type="InterPro" id="IPR002524">
    <property type="entry name" value="Cation_efflux"/>
</dbReference>
<evidence type="ECO:0000256" key="4">
    <source>
        <dbReference type="ARBA" id="ARBA00022475"/>
    </source>
</evidence>
<comment type="caution">
    <text evidence="12">The sequence shown here is derived from an EMBL/GenBank/DDBJ whole genome shotgun (WGS) entry which is preliminary data.</text>
</comment>
<dbReference type="GO" id="GO:0015341">
    <property type="term" value="F:zinc efflux antiporter activity"/>
    <property type="evidence" value="ECO:0007669"/>
    <property type="project" value="TreeGrafter"/>
</dbReference>
<feature type="domain" description="Cation efflux protein cytoplasmic" evidence="11">
    <location>
        <begin position="207"/>
        <end position="284"/>
    </location>
</feature>
<dbReference type="SUPFAM" id="SSF161111">
    <property type="entry name" value="Cation efflux protein transmembrane domain-like"/>
    <property type="match status" value="1"/>
</dbReference>